<proteinExistence type="predicted"/>
<dbReference type="SUPFAM" id="SSF52047">
    <property type="entry name" value="RNI-like"/>
    <property type="match status" value="1"/>
</dbReference>
<dbReference type="HOGENOM" id="CLU_046602_0_0_1"/>
<dbReference type="AlphaFoldDB" id="B4M1D7"/>
<name>B4M1D7_DROVI</name>
<dbReference type="OrthoDB" id="550575at2759"/>
<dbReference type="EMBL" id="CH940651">
    <property type="protein sequence ID" value="EDW65491.1"/>
    <property type="molecule type" value="Genomic_DNA"/>
</dbReference>
<keyword evidence="3" id="KW-1185">Reference proteome</keyword>
<feature type="region of interest" description="Disordered" evidence="1">
    <location>
        <begin position="1"/>
        <end position="27"/>
    </location>
</feature>
<accession>B4M1D7</accession>
<evidence type="ECO:0000313" key="3">
    <source>
        <dbReference type="Proteomes" id="UP000008792"/>
    </source>
</evidence>
<sequence>MELVQQSTAPGASSSGGGGGGGGKNEKNSQYRQLRQLIIKLSMGDQIVLYRSHQEVQQVCDSIWRSTHKRLDFRQLEQELSGEPLGYFLNNMMDHFRYVYFTADRLQENLNVLERAGIKSLNNVQHCELLLSQDPVPKQKTKRQREAGAGDAGLGRVVGIAAVLGGSMMPQWPLHALPKMLRNLRRLKVHCEVQVHFIEQFPQLELLVLNGDVAQSALTGILERCKQLKRLFIKCKKAPPNLHGISTCHRLQDISLPMTLFLQARDQVLALPALHLLELTVGGQKPEMAIECLRYVLELKANIIEIVQMNCACFEGPYWMREAGLGLCGRLQGLVLNNCYFHDREITELNMPRVENYLVLSGCPDLKEYQLLDMIKKCPTLSELYLIDCPLLTGKVLHGIYRIRCSEKLDYPISIILSRCDTISKDYQDTYADYWYFKLPVLKLDRLLEENRPIEDMQLFFYKSISTE</sequence>
<reference evidence="2 3" key="1">
    <citation type="journal article" date="2007" name="Nature">
        <title>Evolution of genes and genomes on the Drosophila phylogeny.</title>
        <authorList>
            <consortium name="Drosophila 12 Genomes Consortium"/>
            <person name="Clark A.G."/>
            <person name="Eisen M.B."/>
            <person name="Smith D.R."/>
            <person name="Bergman C.M."/>
            <person name="Oliver B."/>
            <person name="Markow T.A."/>
            <person name="Kaufman T.C."/>
            <person name="Kellis M."/>
            <person name="Gelbart W."/>
            <person name="Iyer V.N."/>
            <person name="Pollard D.A."/>
            <person name="Sackton T.B."/>
            <person name="Larracuente A.M."/>
            <person name="Singh N.D."/>
            <person name="Abad J.P."/>
            <person name="Abt D.N."/>
            <person name="Adryan B."/>
            <person name="Aguade M."/>
            <person name="Akashi H."/>
            <person name="Anderson W.W."/>
            <person name="Aquadro C.F."/>
            <person name="Ardell D.H."/>
            <person name="Arguello R."/>
            <person name="Artieri C.G."/>
            <person name="Barbash D.A."/>
            <person name="Barker D."/>
            <person name="Barsanti P."/>
            <person name="Batterham P."/>
            <person name="Batzoglou S."/>
            <person name="Begun D."/>
            <person name="Bhutkar A."/>
            <person name="Blanco E."/>
            <person name="Bosak S.A."/>
            <person name="Bradley R.K."/>
            <person name="Brand A.D."/>
            <person name="Brent M.R."/>
            <person name="Brooks A.N."/>
            <person name="Brown R.H."/>
            <person name="Butlin R.K."/>
            <person name="Caggese C."/>
            <person name="Calvi B.R."/>
            <person name="Bernardo de Carvalho A."/>
            <person name="Caspi A."/>
            <person name="Castrezana S."/>
            <person name="Celniker S.E."/>
            <person name="Chang J.L."/>
            <person name="Chapple C."/>
            <person name="Chatterji S."/>
            <person name="Chinwalla A."/>
            <person name="Civetta A."/>
            <person name="Clifton S.W."/>
            <person name="Comeron J.M."/>
            <person name="Costello J.C."/>
            <person name="Coyne J.A."/>
            <person name="Daub J."/>
            <person name="David R.G."/>
            <person name="Delcher A.L."/>
            <person name="Delehaunty K."/>
            <person name="Do C.B."/>
            <person name="Ebling H."/>
            <person name="Edwards K."/>
            <person name="Eickbush T."/>
            <person name="Evans J.D."/>
            <person name="Filipski A."/>
            <person name="Findeiss S."/>
            <person name="Freyhult E."/>
            <person name="Fulton L."/>
            <person name="Fulton R."/>
            <person name="Garcia A.C."/>
            <person name="Gardiner A."/>
            <person name="Garfield D.A."/>
            <person name="Garvin B.E."/>
            <person name="Gibson G."/>
            <person name="Gilbert D."/>
            <person name="Gnerre S."/>
            <person name="Godfrey J."/>
            <person name="Good R."/>
            <person name="Gotea V."/>
            <person name="Gravely B."/>
            <person name="Greenberg A.J."/>
            <person name="Griffiths-Jones S."/>
            <person name="Gross S."/>
            <person name="Guigo R."/>
            <person name="Gustafson E.A."/>
            <person name="Haerty W."/>
            <person name="Hahn M.W."/>
            <person name="Halligan D.L."/>
            <person name="Halpern A.L."/>
            <person name="Halter G.M."/>
            <person name="Han M.V."/>
            <person name="Heger A."/>
            <person name="Hillier L."/>
            <person name="Hinrichs A.S."/>
            <person name="Holmes I."/>
            <person name="Hoskins R.A."/>
            <person name="Hubisz M.J."/>
            <person name="Hultmark D."/>
            <person name="Huntley M.A."/>
            <person name="Jaffe D.B."/>
            <person name="Jagadeeshan S."/>
            <person name="Jeck W.R."/>
            <person name="Johnson J."/>
            <person name="Jones C.D."/>
            <person name="Jordan W.C."/>
            <person name="Karpen G.H."/>
            <person name="Kataoka E."/>
            <person name="Keightley P.D."/>
            <person name="Kheradpour P."/>
            <person name="Kirkness E.F."/>
            <person name="Koerich L.B."/>
            <person name="Kristiansen K."/>
            <person name="Kudrna D."/>
            <person name="Kulathinal R.J."/>
            <person name="Kumar S."/>
            <person name="Kwok R."/>
            <person name="Lander E."/>
            <person name="Langley C.H."/>
            <person name="Lapoint R."/>
            <person name="Lazzaro B.P."/>
            <person name="Lee S.J."/>
            <person name="Levesque L."/>
            <person name="Li R."/>
            <person name="Lin C.F."/>
            <person name="Lin M.F."/>
            <person name="Lindblad-Toh K."/>
            <person name="Llopart A."/>
            <person name="Long M."/>
            <person name="Low L."/>
            <person name="Lozovsky E."/>
            <person name="Lu J."/>
            <person name="Luo M."/>
            <person name="Machado C.A."/>
            <person name="Makalowski W."/>
            <person name="Marzo M."/>
            <person name="Matsuda M."/>
            <person name="Matzkin L."/>
            <person name="McAllister B."/>
            <person name="McBride C.S."/>
            <person name="McKernan B."/>
            <person name="McKernan K."/>
            <person name="Mendez-Lago M."/>
            <person name="Minx P."/>
            <person name="Mollenhauer M.U."/>
            <person name="Montooth K."/>
            <person name="Mount S.M."/>
            <person name="Mu X."/>
            <person name="Myers E."/>
            <person name="Negre B."/>
            <person name="Newfeld S."/>
            <person name="Nielsen R."/>
            <person name="Noor M.A."/>
            <person name="O'Grady P."/>
            <person name="Pachter L."/>
            <person name="Papaceit M."/>
            <person name="Parisi M.J."/>
            <person name="Parisi M."/>
            <person name="Parts L."/>
            <person name="Pedersen J.S."/>
            <person name="Pesole G."/>
            <person name="Phillippy A.M."/>
            <person name="Ponting C.P."/>
            <person name="Pop M."/>
            <person name="Porcelli D."/>
            <person name="Powell J.R."/>
            <person name="Prohaska S."/>
            <person name="Pruitt K."/>
            <person name="Puig M."/>
            <person name="Quesneville H."/>
            <person name="Ram K.R."/>
            <person name="Rand D."/>
            <person name="Rasmussen M.D."/>
            <person name="Reed L.K."/>
            <person name="Reenan R."/>
            <person name="Reily A."/>
            <person name="Remington K.A."/>
            <person name="Rieger T.T."/>
            <person name="Ritchie M.G."/>
            <person name="Robin C."/>
            <person name="Rogers Y.H."/>
            <person name="Rohde C."/>
            <person name="Rozas J."/>
            <person name="Rubenfield M.J."/>
            <person name="Ruiz A."/>
            <person name="Russo S."/>
            <person name="Salzberg S.L."/>
            <person name="Sanchez-Gracia A."/>
            <person name="Saranga D.J."/>
            <person name="Sato H."/>
            <person name="Schaeffer S.W."/>
            <person name="Schatz M.C."/>
            <person name="Schlenke T."/>
            <person name="Schwartz R."/>
            <person name="Segarra C."/>
            <person name="Singh R.S."/>
            <person name="Sirot L."/>
            <person name="Sirota M."/>
            <person name="Sisneros N.B."/>
            <person name="Smith C.D."/>
            <person name="Smith T.F."/>
            <person name="Spieth J."/>
            <person name="Stage D.E."/>
            <person name="Stark A."/>
            <person name="Stephan W."/>
            <person name="Strausberg R.L."/>
            <person name="Strempel S."/>
            <person name="Sturgill D."/>
            <person name="Sutton G."/>
            <person name="Sutton G.G."/>
            <person name="Tao W."/>
            <person name="Teichmann S."/>
            <person name="Tobari Y.N."/>
            <person name="Tomimura Y."/>
            <person name="Tsolas J.M."/>
            <person name="Valente V.L."/>
            <person name="Venter E."/>
            <person name="Venter J.C."/>
            <person name="Vicario S."/>
            <person name="Vieira F.G."/>
            <person name="Vilella A.J."/>
            <person name="Villasante A."/>
            <person name="Walenz B."/>
            <person name="Wang J."/>
            <person name="Wasserman M."/>
            <person name="Watts T."/>
            <person name="Wilson D."/>
            <person name="Wilson R.K."/>
            <person name="Wing R.A."/>
            <person name="Wolfner M.F."/>
            <person name="Wong A."/>
            <person name="Wong G.K."/>
            <person name="Wu C.I."/>
            <person name="Wu G."/>
            <person name="Yamamoto D."/>
            <person name="Yang H.P."/>
            <person name="Yang S.P."/>
            <person name="Yorke J.A."/>
            <person name="Yoshida K."/>
            <person name="Zdobnov E."/>
            <person name="Zhang P."/>
            <person name="Zhang Y."/>
            <person name="Zimin A.V."/>
            <person name="Baldwin J."/>
            <person name="Abdouelleil A."/>
            <person name="Abdulkadir J."/>
            <person name="Abebe A."/>
            <person name="Abera B."/>
            <person name="Abreu J."/>
            <person name="Acer S.C."/>
            <person name="Aftuck L."/>
            <person name="Alexander A."/>
            <person name="An P."/>
            <person name="Anderson E."/>
            <person name="Anderson S."/>
            <person name="Arachi H."/>
            <person name="Azer M."/>
            <person name="Bachantsang P."/>
            <person name="Barry A."/>
            <person name="Bayul T."/>
            <person name="Berlin A."/>
            <person name="Bessette D."/>
            <person name="Bloom T."/>
            <person name="Blye J."/>
            <person name="Boguslavskiy L."/>
            <person name="Bonnet C."/>
            <person name="Boukhgalter B."/>
            <person name="Bourzgui I."/>
            <person name="Brown A."/>
            <person name="Cahill P."/>
            <person name="Channer S."/>
            <person name="Cheshatsang Y."/>
            <person name="Chuda L."/>
            <person name="Citroen M."/>
            <person name="Collymore A."/>
            <person name="Cooke P."/>
            <person name="Costello M."/>
            <person name="D'Aco K."/>
            <person name="Daza R."/>
            <person name="De Haan G."/>
            <person name="DeGray S."/>
            <person name="DeMaso C."/>
            <person name="Dhargay N."/>
            <person name="Dooley K."/>
            <person name="Dooley E."/>
            <person name="Doricent M."/>
            <person name="Dorje P."/>
            <person name="Dorjee K."/>
            <person name="Dupes A."/>
            <person name="Elong R."/>
            <person name="Falk J."/>
            <person name="Farina A."/>
            <person name="Faro S."/>
            <person name="Ferguson D."/>
            <person name="Fisher S."/>
            <person name="Foley C.D."/>
            <person name="Franke A."/>
            <person name="Friedrich D."/>
            <person name="Gadbois L."/>
            <person name="Gearin G."/>
            <person name="Gearin C.R."/>
            <person name="Giannoukos G."/>
            <person name="Goode T."/>
            <person name="Graham J."/>
            <person name="Grandbois E."/>
            <person name="Grewal S."/>
            <person name="Gyaltsen K."/>
            <person name="Hafez N."/>
            <person name="Hagos B."/>
            <person name="Hall J."/>
            <person name="Henson C."/>
            <person name="Hollinger A."/>
            <person name="Honan T."/>
            <person name="Huard M.D."/>
            <person name="Hughes L."/>
            <person name="Hurhula B."/>
            <person name="Husby M.E."/>
            <person name="Kamat A."/>
            <person name="Kanga B."/>
            <person name="Kashin S."/>
            <person name="Khazanovich D."/>
            <person name="Kisner P."/>
            <person name="Lance K."/>
            <person name="Lara M."/>
            <person name="Lee W."/>
            <person name="Lennon N."/>
            <person name="Letendre F."/>
            <person name="LeVine R."/>
            <person name="Lipovsky A."/>
            <person name="Liu X."/>
            <person name="Liu J."/>
            <person name="Liu S."/>
            <person name="Lokyitsang T."/>
            <person name="Lokyitsang Y."/>
            <person name="Lubonja R."/>
            <person name="Lui A."/>
            <person name="MacDonald P."/>
            <person name="Magnisalis V."/>
            <person name="Maru K."/>
            <person name="Matthews C."/>
            <person name="McCusker W."/>
            <person name="McDonough S."/>
            <person name="Mehta T."/>
            <person name="Meldrim J."/>
            <person name="Meneus L."/>
            <person name="Mihai O."/>
            <person name="Mihalev A."/>
            <person name="Mihova T."/>
            <person name="Mittelman R."/>
            <person name="Mlenga V."/>
            <person name="Montmayeur A."/>
            <person name="Mulrain L."/>
            <person name="Navidi A."/>
            <person name="Naylor J."/>
            <person name="Negash T."/>
            <person name="Nguyen T."/>
            <person name="Nguyen N."/>
            <person name="Nicol R."/>
            <person name="Norbu C."/>
            <person name="Norbu N."/>
            <person name="Novod N."/>
            <person name="O'Neill B."/>
            <person name="Osman S."/>
            <person name="Markiewicz E."/>
            <person name="Oyono O.L."/>
            <person name="Patti C."/>
            <person name="Phunkhang P."/>
            <person name="Pierre F."/>
            <person name="Priest M."/>
            <person name="Raghuraman S."/>
            <person name="Rege F."/>
            <person name="Reyes R."/>
            <person name="Rise C."/>
            <person name="Rogov P."/>
            <person name="Ross K."/>
            <person name="Ryan E."/>
            <person name="Settipalli S."/>
            <person name="Shea T."/>
            <person name="Sherpa N."/>
            <person name="Shi L."/>
            <person name="Shih D."/>
            <person name="Sparrow T."/>
            <person name="Spaulding J."/>
            <person name="Stalker J."/>
            <person name="Stange-Thomann N."/>
            <person name="Stavropoulos S."/>
            <person name="Stone C."/>
            <person name="Strader C."/>
            <person name="Tesfaye S."/>
            <person name="Thomson T."/>
            <person name="Thoulutsang Y."/>
            <person name="Thoulutsang D."/>
            <person name="Topham K."/>
            <person name="Topping I."/>
            <person name="Tsamla T."/>
            <person name="Vassiliev H."/>
            <person name="Vo A."/>
            <person name="Wangchuk T."/>
            <person name="Wangdi T."/>
            <person name="Weiand M."/>
            <person name="Wilkinson J."/>
            <person name="Wilson A."/>
            <person name="Yadav S."/>
            <person name="Young G."/>
            <person name="Yu Q."/>
            <person name="Zembek L."/>
            <person name="Zhong D."/>
            <person name="Zimmer A."/>
            <person name="Zwirko Z."/>
            <person name="Jaffe D.B."/>
            <person name="Alvarez P."/>
            <person name="Brockman W."/>
            <person name="Butler J."/>
            <person name="Chin C."/>
            <person name="Gnerre S."/>
            <person name="Grabherr M."/>
            <person name="Kleber M."/>
            <person name="Mauceli E."/>
            <person name="MacCallum I."/>
        </authorList>
    </citation>
    <scope>NUCLEOTIDE SEQUENCE [LARGE SCALE GENOMIC DNA]</scope>
    <source>
        <strain evidence="3">Tucson 15010-1051.87</strain>
    </source>
</reference>
<dbReference type="InParanoid" id="B4M1D7"/>
<protein>
    <submittedName>
        <fullName evidence="2">Uncharacterized protein, isoform A</fullName>
    </submittedName>
</protein>
<evidence type="ECO:0000256" key="1">
    <source>
        <dbReference type="SAM" id="MobiDB-lite"/>
    </source>
</evidence>
<dbReference type="InterPro" id="IPR032675">
    <property type="entry name" value="LRR_dom_sf"/>
</dbReference>
<feature type="compositionally biased region" description="Gly residues" evidence="1">
    <location>
        <begin position="14"/>
        <end position="23"/>
    </location>
</feature>
<organism evidence="2 3">
    <name type="scientific">Drosophila virilis</name>
    <name type="common">Fruit fly</name>
    <dbReference type="NCBI Taxonomy" id="7244"/>
    <lineage>
        <taxon>Eukaryota</taxon>
        <taxon>Metazoa</taxon>
        <taxon>Ecdysozoa</taxon>
        <taxon>Arthropoda</taxon>
        <taxon>Hexapoda</taxon>
        <taxon>Insecta</taxon>
        <taxon>Pterygota</taxon>
        <taxon>Neoptera</taxon>
        <taxon>Endopterygota</taxon>
        <taxon>Diptera</taxon>
        <taxon>Brachycera</taxon>
        <taxon>Muscomorpha</taxon>
        <taxon>Ephydroidea</taxon>
        <taxon>Drosophilidae</taxon>
        <taxon>Drosophila</taxon>
    </lineage>
</organism>
<evidence type="ECO:0000313" key="2">
    <source>
        <dbReference type="EMBL" id="EDW65491.1"/>
    </source>
</evidence>
<dbReference type="OMA" id="MAQWPLH"/>
<dbReference type="Gene3D" id="3.80.10.10">
    <property type="entry name" value="Ribonuclease Inhibitor"/>
    <property type="match status" value="1"/>
</dbReference>
<dbReference type="KEGG" id="dvi:6631323"/>
<dbReference type="PhylomeDB" id="B4M1D7"/>
<dbReference type="eggNOG" id="ENOG502TFWD">
    <property type="taxonomic scope" value="Eukaryota"/>
</dbReference>
<feature type="compositionally biased region" description="Polar residues" evidence="1">
    <location>
        <begin position="1"/>
        <end position="10"/>
    </location>
</feature>
<dbReference type="Proteomes" id="UP000008792">
    <property type="component" value="Unassembled WGS sequence"/>
</dbReference>
<gene>
    <name evidence="2" type="primary">Dvir\GJ18872</name>
    <name evidence="2" type="ORF">Dvir_GJ18872</name>
</gene>